<reference evidence="7 8" key="1">
    <citation type="journal article" date="2022" name="Microbiol. Resour. Announc.">
        <title>Complete Genome Sequence of the Hyperthermophilic and Acidophilic Archaeon Saccharolobus caldissimus Strain HS-3T.</title>
        <authorList>
            <person name="Sakai H.D."/>
            <person name="Kurosawa N."/>
        </authorList>
    </citation>
    <scope>NUCLEOTIDE SEQUENCE [LARGE SCALE GENOMIC DNA]</scope>
    <source>
        <strain evidence="7 8">JCM32116</strain>
    </source>
</reference>
<organism evidence="7 8">
    <name type="scientific">Saccharolobus caldissimus</name>
    <dbReference type="NCBI Taxonomy" id="1702097"/>
    <lineage>
        <taxon>Archaea</taxon>
        <taxon>Thermoproteota</taxon>
        <taxon>Thermoprotei</taxon>
        <taxon>Sulfolobales</taxon>
        <taxon>Sulfolobaceae</taxon>
        <taxon>Saccharolobus</taxon>
    </lineage>
</organism>
<dbReference type="KEGG" id="scas:SACC_05720"/>
<feature type="transmembrane region" description="Helical" evidence="6">
    <location>
        <begin position="36"/>
        <end position="60"/>
    </location>
</feature>
<keyword evidence="8" id="KW-1185">Reference proteome</keyword>
<gene>
    <name evidence="7" type="ORF">SACC_05720</name>
</gene>
<dbReference type="EMBL" id="AP025226">
    <property type="protein sequence ID" value="BDB97555.1"/>
    <property type="molecule type" value="Genomic_DNA"/>
</dbReference>
<protein>
    <submittedName>
        <fullName evidence="7">Lysine transporter LysE</fullName>
    </submittedName>
</protein>
<comment type="subcellular location">
    <subcellularLocation>
        <location evidence="1">Cell membrane</location>
        <topology evidence="1">Multi-pass membrane protein</topology>
    </subcellularLocation>
</comment>
<dbReference type="Pfam" id="PF01810">
    <property type="entry name" value="LysE"/>
    <property type="match status" value="1"/>
</dbReference>
<feature type="transmembrane region" description="Helical" evidence="6">
    <location>
        <begin position="72"/>
        <end position="88"/>
    </location>
</feature>
<evidence type="ECO:0000313" key="8">
    <source>
        <dbReference type="Proteomes" id="UP001319921"/>
    </source>
</evidence>
<keyword evidence="2" id="KW-1003">Cell membrane</keyword>
<dbReference type="InterPro" id="IPR001123">
    <property type="entry name" value="LeuE-type"/>
</dbReference>
<evidence type="ECO:0000256" key="2">
    <source>
        <dbReference type="ARBA" id="ARBA00022475"/>
    </source>
</evidence>
<name>A0AAQ4CP24_9CREN</name>
<dbReference type="PANTHER" id="PTHR38825:SF2">
    <property type="entry name" value="LYSINE TRANSPORTER LYSE"/>
    <property type="match status" value="1"/>
</dbReference>
<dbReference type="RefSeq" id="WP_229571544.1">
    <property type="nucleotide sequence ID" value="NZ_AP025226.1"/>
</dbReference>
<evidence type="ECO:0000256" key="3">
    <source>
        <dbReference type="ARBA" id="ARBA00022692"/>
    </source>
</evidence>
<proteinExistence type="predicted"/>
<evidence type="ECO:0000256" key="1">
    <source>
        <dbReference type="ARBA" id="ARBA00004651"/>
    </source>
</evidence>
<evidence type="ECO:0000256" key="4">
    <source>
        <dbReference type="ARBA" id="ARBA00022989"/>
    </source>
</evidence>
<keyword evidence="4 6" id="KW-1133">Transmembrane helix</keyword>
<dbReference type="Proteomes" id="UP001319921">
    <property type="component" value="Chromosome"/>
</dbReference>
<dbReference type="GeneID" id="68865302"/>
<evidence type="ECO:0000256" key="5">
    <source>
        <dbReference type="ARBA" id="ARBA00023136"/>
    </source>
</evidence>
<feature type="transmembrane region" description="Helical" evidence="6">
    <location>
        <begin position="115"/>
        <end position="147"/>
    </location>
</feature>
<keyword evidence="3 6" id="KW-0812">Transmembrane</keyword>
<dbReference type="GO" id="GO:0006865">
    <property type="term" value="P:amino acid transport"/>
    <property type="evidence" value="ECO:0007669"/>
    <property type="project" value="InterPro"/>
</dbReference>
<dbReference type="AlphaFoldDB" id="A0AAQ4CP24"/>
<evidence type="ECO:0000256" key="6">
    <source>
        <dbReference type="SAM" id="Phobius"/>
    </source>
</evidence>
<dbReference type="GO" id="GO:0005886">
    <property type="term" value="C:plasma membrane"/>
    <property type="evidence" value="ECO:0007669"/>
    <property type="project" value="UniProtKB-SubCell"/>
</dbReference>
<keyword evidence="5 6" id="KW-0472">Membrane</keyword>
<dbReference type="PANTHER" id="PTHR38825">
    <property type="entry name" value="LYSINE EXPORTER PROTEIN (LYSE/YGGA)"/>
    <property type="match status" value="1"/>
</dbReference>
<accession>A0AAQ4CP24</accession>
<feature type="transmembrane region" description="Helical" evidence="6">
    <location>
        <begin position="159"/>
        <end position="180"/>
    </location>
</feature>
<sequence>MNPLIYLLVGVSLGLSIAAPPGPVNAIIASESIKSWLHGSSVGAGAMTADFIFFIIIYFIQGFIPIFILKPLYLLGGGYMIYLAYVTLKSKMPSKSIKGNYLIGLTIGLTNPYQISWWLTVGISMIKSLSISVIPGFFLGIIIWIISFPKLINKLGIRYVNYVKIISAIILAAFGIFLLYNGIASFL</sequence>
<evidence type="ECO:0000313" key="7">
    <source>
        <dbReference type="EMBL" id="BDB97555.1"/>
    </source>
</evidence>